<dbReference type="GO" id="GO:0016787">
    <property type="term" value="F:hydrolase activity"/>
    <property type="evidence" value="ECO:0007669"/>
    <property type="project" value="UniProtKB-KW"/>
</dbReference>
<protein>
    <recommendedName>
        <fullName evidence="5">Peptidase M20 dimerisation domain-containing protein</fullName>
    </recommendedName>
</protein>
<dbReference type="Pfam" id="PF07687">
    <property type="entry name" value="M20_dimer"/>
    <property type="match status" value="1"/>
</dbReference>
<gene>
    <name evidence="6" type="ORF">METZ01_LOCUS6301</name>
</gene>
<proteinExistence type="predicted"/>
<dbReference type="InterPro" id="IPR011650">
    <property type="entry name" value="Peptidase_M20_dimer"/>
</dbReference>
<name>A0A381NFZ6_9ZZZZ</name>
<evidence type="ECO:0000256" key="3">
    <source>
        <dbReference type="ARBA" id="ARBA00022801"/>
    </source>
</evidence>
<keyword evidence="2" id="KW-0479">Metal-binding</keyword>
<dbReference type="PROSITE" id="PS00758">
    <property type="entry name" value="ARGE_DAPE_CPG2_1"/>
    <property type="match status" value="1"/>
</dbReference>
<evidence type="ECO:0000256" key="4">
    <source>
        <dbReference type="ARBA" id="ARBA00022833"/>
    </source>
</evidence>
<dbReference type="AlphaFoldDB" id="A0A381NFZ6"/>
<keyword evidence="4" id="KW-0862">Zinc</keyword>
<dbReference type="SUPFAM" id="SSF53187">
    <property type="entry name" value="Zn-dependent exopeptidases"/>
    <property type="match status" value="1"/>
</dbReference>
<dbReference type="PANTHER" id="PTHR43808:SF17">
    <property type="entry name" value="PEPTIDASE M20"/>
    <property type="match status" value="1"/>
</dbReference>
<sequence length="472" mass="50677">MQSEVGRTCDRGQDGFFSYLVEADKSYQYLINEHRRRSAGVMNLLKRTVTFFIGAIVLSAPQSVMGQDPDYEAQVTALAALPSVLRALELVEERDARTMADLLELTEIAAPPFNEDQRAERFLEMLLDLGVDSAWTDAEGNVLALRRGTGSDEVVAVAGHLDTVFPEGTDVTVRQRGDTLFAPGIGDDTRGLTAVLALLRVLNEADLQTTADVLFIGTVGEEGLGDLRGMKHLFREGGPRIDTFISIDGTGHTGITHQGLGSHRYRVTVRGPGGHSWGAFGLPNPAHALGRAIDYFDLAADAITRFGPRTSYNVGRIGGGTSVNSIPFEAWMEVDMRSEGPENLQAIDEVFQRSVRRAVEESNTQRRDGAELSLEMELIGDRPSGEISESVPFVQQAIAVSRHLGIEPSLGRGSTDSNIPISQGIPAITIGGGGQGSGAHSPGEWFINRDGTLGIQRALLILLAQAGTGVTS</sequence>
<dbReference type="EMBL" id="UINC01000332">
    <property type="protein sequence ID" value="SUZ53447.1"/>
    <property type="molecule type" value="Genomic_DNA"/>
</dbReference>
<evidence type="ECO:0000313" key="6">
    <source>
        <dbReference type="EMBL" id="SUZ53447.1"/>
    </source>
</evidence>
<dbReference type="Pfam" id="PF01546">
    <property type="entry name" value="Peptidase_M20"/>
    <property type="match status" value="1"/>
</dbReference>
<dbReference type="InterPro" id="IPR002933">
    <property type="entry name" value="Peptidase_M20"/>
</dbReference>
<comment type="cofactor">
    <cofactor evidence="1">
        <name>Zn(2+)</name>
        <dbReference type="ChEBI" id="CHEBI:29105"/>
    </cofactor>
</comment>
<dbReference type="InterPro" id="IPR050072">
    <property type="entry name" value="Peptidase_M20A"/>
</dbReference>
<keyword evidence="3" id="KW-0378">Hydrolase</keyword>
<dbReference type="Gene3D" id="3.40.630.10">
    <property type="entry name" value="Zn peptidases"/>
    <property type="match status" value="1"/>
</dbReference>
<evidence type="ECO:0000259" key="5">
    <source>
        <dbReference type="Pfam" id="PF07687"/>
    </source>
</evidence>
<evidence type="ECO:0000256" key="2">
    <source>
        <dbReference type="ARBA" id="ARBA00022723"/>
    </source>
</evidence>
<dbReference type="SUPFAM" id="SSF55031">
    <property type="entry name" value="Bacterial exopeptidase dimerisation domain"/>
    <property type="match status" value="1"/>
</dbReference>
<dbReference type="Gene3D" id="3.30.70.360">
    <property type="match status" value="1"/>
</dbReference>
<feature type="domain" description="Peptidase M20 dimerisation" evidence="5">
    <location>
        <begin position="261"/>
        <end position="358"/>
    </location>
</feature>
<evidence type="ECO:0000256" key="1">
    <source>
        <dbReference type="ARBA" id="ARBA00001947"/>
    </source>
</evidence>
<dbReference type="GO" id="GO:0046872">
    <property type="term" value="F:metal ion binding"/>
    <property type="evidence" value="ECO:0007669"/>
    <property type="project" value="UniProtKB-KW"/>
</dbReference>
<accession>A0A381NFZ6</accession>
<organism evidence="6">
    <name type="scientific">marine metagenome</name>
    <dbReference type="NCBI Taxonomy" id="408172"/>
    <lineage>
        <taxon>unclassified sequences</taxon>
        <taxon>metagenomes</taxon>
        <taxon>ecological metagenomes</taxon>
    </lineage>
</organism>
<dbReference type="InterPro" id="IPR036264">
    <property type="entry name" value="Bact_exopeptidase_dim_dom"/>
</dbReference>
<dbReference type="PANTHER" id="PTHR43808">
    <property type="entry name" value="ACETYLORNITHINE DEACETYLASE"/>
    <property type="match status" value="1"/>
</dbReference>
<reference evidence="6" key="1">
    <citation type="submission" date="2018-05" db="EMBL/GenBank/DDBJ databases">
        <authorList>
            <person name="Lanie J.A."/>
            <person name="Ng W.-L."/>
            <person name="Kazmierczak K.M."/>
            <person name="Andrzejewski T.M."/>
            <person name="Davidsen T.M."/>
            <person name="Wayne K.J."/>
            <person name="Tettelin H."/>
            <person name="Glass J.I."/>
            <person name="Rusch D."/>
            <person name="Podicherti R."/>
            <person name="Tsui H.-C.T."/>
            <person name="Winkler M.E."/>
        </authorList>
    </citation>
    <scope>NUCLEOTIDE SEQUENCE</scope>
</reference>
<dbReference type="InterPro" id="IPR001261">
    <property type="entry name" value="ArgE/DapE_CS"/>
</dbReference>